<keyword evidence="6" id="KW-1185">Reference proteome</keyword>
<accession>A0A9R0XWL0</accession>
<dbReference type="Gene3D" id="3.30.40.10">
    <property type="entry name" value="Zinc/RING finger domain, C3HC4 (zinc finger)"/>
    <property type="match status" value="1"/>
</dbReference>
<organism evidence="5 6">
    <name type="scientific">Triticum turgidum subsp. durum</name>
    <name type="common">Durum wheat</name>
    <name type="synonym">Triticum durum</name>
    <dbReference type="NCBI Taxonomy" id="4567"/>
    <lineage>
        <taxon>Eukaryota</taxon>
        <taxon>Viridiplantae</taxon>
        <taxon>Streptophyta</taxon>
        <taxon>Embryophyta</taxon>
        <taxon>Tracheophyta</taxon>
        <taxon>Spermatophyta</taxon>
        <taxon>Magnoliopsida</taxon>
        <taxon>Liliopsida</taxon>
        <taxon>Poales</taxon>
        <taxon>Poaceae</taxon>
        <taxon>BOP clade</taxon>
        <taxon>Pooideae</taxon>
        <taxon>Triticodae</taxon>
        <taxon>Triticeae</taxon>
        <taxon>Triticinae</taxon>
        <taxon>Triticum</taxon>
    </lineage>
</organism>
<dbReference type="AlphaFoldDB" id="A0A9R0XWL0"/>
<feature type="region of interest" description="Disordered" evidence="4">
    <location>
        <begin position="68"/>
        <end position="92"/>
    </location>
</feature>
<dbReference type="Pfam" id="PF13920">
    <property type="entry name" value="zf-C3HC4_3"/>
    <property type="match status" value="1"/>
</dbReference>
<evidence type="ECO:0000256" key="2">
    <source>
        <dbReference type="ARBA" id="ARBA00022771"/>
    </source>
</evidence>
<evidence type="ECO:0000313" key="6">
    <source>
        <dbReference type="Proteomes" id="UP000324705"/>
    </source>
</evidence>
<dbReference type="GO" id="GO:0004842">
    <property type="term" value="F:ubiquitin-protein transferase activity"/>
    <property type="evidence" value="ECO:0007669"/>
    <property type="project" value="TreeGrafter"/>
</dbReference>
<dbReference type="OMA" id="SICGPCA"/>
<evidence type="ECO:0000256" key="1">
    <source>
        <dbReference type="ARBA" id="ARBA00022723"/>
    </source>
</evidence>
<dbReference type="PANTHER" id="PTHR42647:SF21">
    <property type="entry name" value="RING-TYPE DOMAIN-CONTAINING PROTEIN"/>
    <property type="match status" value="1"/>
</dbReference>
<protein>
    <recommendedName>
        <fullName evidence="7">RING-type domain-containing protein</fullName>
    </recommendedName>
</protein>
<dbReference type="InterPro" id="IPR013083">
    <property type="entry name" value="Znf_RING/FYVE/PHD"/>
</dbReference>
<dbReference type="GO" id="GO:0043067">
    <property type="term" value="P:regulation of programmed cell death"/>
    <property type="evidence" value="ECO:0007669"/>
    <property type="project" value="TreeGrafter"/>
</dbReference>
<proteinExistence type="predicted"/>
<evidence type="ECO:0000256" key="3">
    <source>
        <dbReference type="ARBA" id="ARBA00022833"/>
    </source>
</evidence>
<name>A0A9R0XWL0_TRITD</name>
<dbReference type="GO" id="GO:0008270">
    <property type="term" value="F:zinc ion binding"/>
    <property type="evidence" value="ECO:0007669"/>
    <property type="project" value="UniProtKB-KW"/>
</dbReference>
<keyword evidence="1" id="KW-0479">Metal-binding</keyword>
<dbReference type="EMBL" id="LT934121">
    <property type="protein sequence ID" value="VAI43835.1"/>
    <property type="molecule type" value="Genomic_DNA"/>
</dbReference>
<keyword evidence="2" id="KW-0863">Zinc-finger</keyword>
<dbReference type="PANTHER" id="PTHR42647">
    <property type="entry name" value="SBP (S-RIBONUCLEASE BINDING PROTEIN) FAMILY PROTEIN"/>
    <property type="match status" value="1"/>
</dbReference>
<keyword evidence="3" id="KW-0862">Zinc</keyword>
<evidence type="ECO:0000256" key="4">
    <source>
        <dbReference type="SAM" id="MobiDB-lite"/>
    </source>
</evidence>
<sequence>MILGTGHHQPAAAHGLAAGASAAAMPVSSGPLYGSAVPSQQGDHSGLVAAPIPAPTLGVELDGAQEMTTNNKRKREEQSSAAFGATQAHQQPMVVDRSLRNEAERFCNTLEEEMRRHETLMLSTVEAMVEKRLLAKDQEIMHNWGVNCALGERLRTLYMEAEAWCMDAQSKQTEANVLRADLERALAQQAVRYRGSGSGEGEGEDDAESCCWGDYHLAFCGGEEVETPVVEPPVTGAGMCKGCGENAPVVVLLPCRHLSICGPCAEVASGCPSCGCAKQGSIYINLS</sequence>
<dbReference type="Gramene" id="TRITD6Av1G038930.1">
    <property type="protein sequence ID" value="TRITD6Av1G038930.1"/>
    <property type="gene ID" value="TRITD6Av1G038930"/>
</dbReference>
<reference evidence="5 6" key="1">
    <citation type="submission" date="2017-09" db="EMBL/GenBank/DDBJ databases">
        <authorList>
            <consortium name="International Durum Wheat Genome Sequencing Consortium (IDWGSC)"/>
            <person name="Milanesi L."/>
        </authorList>
    </citation>
    <scope>NUCLEOTIDE SEQUENCE [LARGE SCALE GENOMIC DNA]</scope>
    <source>
        <strain evidence="6">cv. Svevo</strain>
    </source>
</reference>
<evidence type="ECO:0000313" key="5">
    <source>
        <dbReference type="EMBL" id="VAI43835.1"/>
    </source>
</evidence>
<dbReference type="Proteomes" id="UP000324705">
    <property type="component" value="Chromosome 6A"/>
</dbReference>
<gene>
    <name evidence="5" type="ORF">TRITD_6Av1G038930</name>
</gene>
<evidence type="ECO:0008006" key="7">
    <source>
        <dbReference type="Google" id="ProtNLM"/>
    </source>
</evidence>